<dbReference type="AlphaFoldDB" id="A0AAD7BQ46"/>
<sequence length="128" mass="14555">MSPPHPLAVNLVLHFLPLHQLLRPRPPYGVAAHVNLHIAHAPARCTWPRPRYLMSHDRTDICTPAHSLVTPLPADVAAHPCSPAAESHSLRRRMLGWRLREAPTPCVIPFRKLTRPHARQRWPRLTTT</sequence>
<dbReference type="Proteomes" id="UP001221142">
    <property type="component" value="Unassembled WGS sequence"/>
</dbReference>
<dbReference type="EMBL" id="JARKIF010000011">
    <property type="protein sequence ID" value="KAJ7627298.1"/>
    <property type="molecule type" value="Genomic_DNA"/>
</dbReference>
<protein>
    <submittedName>
        <fullName evidence="1">Uncharacterized protein</fullName>
    </submittedName>
</protein>
<comment type="caution">
    <text evidence="1">The sequence shown here is derived from an EMBL/GenBank/DDBJ whole genome shotgun (WGS) entry which is preliminary data.</text>
</comment>
<evidence type="ECO:0000313" key="1">
    <source>
        <dbReference type="EMBL" id="KAJ7627298.1"/>
    </source>
</evidence>
<organism evidence="1 2">
    <name type="scientific">Roridomyces roridus</name>
    <dbReference type="NCBI Taxonomy" id="1738132"/>
    <lineage>
        <taxon>Eukaryota</taxon>
        <taxon>Fungi</taxon>
        <taxon>Dikarya</taxon>
        <taxon>Basidiomycota</taxon>
        <taxon>Agaricomycotina</taxon>
        <taxon>Agaricomycetes</taxon>
        <taxon>Agaricomycetidae</taxon>
        <taxon>Agaricales</taxon>
        <taxon>Marasmiineae</taxon>
        <taxon>Mycenaceae</taxon>
        <taxon>Roridomyces</taxon>
    </lineage>
</organism>
<proteinExistence type="predicted"/>
<accession>A0AAD7BQ46</accession>
<name>A0AAD7BQ46_9AGAR</name>
<reference evidence="1" key="1">
    <citation type="submission" date="2023-03" db="EMBL/GenBank/DDBJ databases">
        <title>Massive genome expansion in bonnet fungi (Mycena s.s.) driven by repeated elements and novel gene families across ecological guilds.</title>
        <authorList>
            <consortium name="Lawrence Berkeley National Laboratory"/>
            <person name="Harder C.B."/>
            <person name="Miyauchi S."/>
            <person name="Viragh M."/>
            <person name="Kuo A."/>
            <person name="Thoen E."/>
            <person name="Andreopoulos B."/>
            <person name="Lu D."/>
            <person name="Skrede I."/>
            <person name="Drula E."/>
            <person name="Henrissat B."/>
            <person name="Morin E."/>
            <person name="Kohler A."/>
            <person name="Barry K."/>
            <person name="LaButti K."/>
            <person name="Morin E."/>
            <person name="Salamov A."/>
            <person name="Lipzen A."/>
            <person name="Mereny Z."/>
            <person name="Hegedus B."/>
            <person name="Baldrian P."/>
            <person name="Stursova M."/>
            <person name="Weitz H."/>
            <person name="Taylor A."/>
            <person name="Grigoriev I.V."/>
            <person name="Nagy L.G."/>
            <person name="Martin F."/>
            <person name="Kauserud H."/>
        </authorList>
    </citation>
    <scope>NUCLEOTIDE SEQUENCE</scope>
    <source>
        <strain evidence="1">9284</strain>
    </source>
</reference>
<evidence type="ECO:0000313" key="2">
    <source>
        <dbReference type="Proteomes" id="UP001221142"/>
    </source>
</evidence>
<keyword evidence="2" id="KW-1185">Reference proteome</keyword>
<gene>
    <name evidence="1" type="ORF">FB45DRAFT_1029653</name>
</gene>